<dbReference type="AlphaFoldDB" id="A0A0D0DXF6"/>
<sequence length="120" mass="13462">MNDEARGISLRTLWVLRGTRASRWIEGPGRGIRGDEAAGKHAAASCLEDMARGTKKPELTWVKVKPPHALERYLTFRGVVDEIPRKAFDTSLGCLSRYAEYASFCHLPSNGCWLRDARCQ</sequence>
<dbReference type="Proteomes" id="UP000054538">
    <property type="component" value="Unassembled WGS sequence"/>
</dbReference>
<reference evidence="1 2" key="1">
    <citation type="submission" date="2014-04" db="EMBL/GenBank/DDBJ databases">
        <authorList>
            <consortium name="DOE Joint Genome Institute"/>
            <person name="Kuo A."/>
            <person name="Kohler A."/>
            <person name="Jargeat P."/>
            <person name="Nagy L.G."/>
            <person name="Floudas D."/>
            <person name="Copeland A."/>
            <person name="Barry K.W."/>
            <person name="Cichocki N."/>
            <person name="Veneault-Fourrey C."/>
            <person name="LaButti K."/>
            <person name="Lindquist E.A."/>
            <person name="Lipzen A."/>
            <person name="Lundell T."/>
            <person name="Morin E."/>
            <person name="Murat C."/>
            <person name="Sun H."/>
            <person name="Tunlid A."/>
            <person name="Henrissat B."/>
            <person name="Grigoriev I.V."/>
            <person name="Hibbett D.S."/>
            <person name="Martin F."/>
            <person name="Nordberg H.P."/>
            <person name="Cantor M.N."/>
            <person name="Hua S.X."/>
        </authorList>
    </citation>
    <scope>NUCLEOTIDE SEQUENCE [LARGE SCALE GENOMIC DNA]</scope>
    <source>
        <strain evidence="1 2">Ve08.2h10</strain>
    </source>
</reference>
<dbReference type="InParanoid" id="A0A0D0DXF6"/>
<evidence type="ECO:0000313" key="1">
    <source>
        <dbReference type="EMBL" id="KIL00249.1"/>
    </source>
</evidence>
<accession>A0A0D0DXF6</accession>
<dbReference type="EMBL" id="KN824838">
    <property type="protein sequence ID" value="KIL00249.1"/>
    <property type="molecule type" value="Genomic_DNA"/>
</dbReference>
<name>A0A0D0DXF6_9AGAM</name>
<keyword evidence="2" id="KW-1185">Reference proteome</keyword>
<reference evidence="2" key="2">
    <citation type="submission" date="2015-01" db="EMBL/GenBank/DDBJ databases">
        <title>Evolutionary Origins and Diversification of the Mycorrhizal Mutualists.</title>
        <authorList>
            <consortium name="DOE Joint Genome Institute"/>
            <consortium name="Mycorrhizal Genomics Consortium"/>
            <person name="Kohler A."/>
            <person name="Kuo A."/>
            <person name="Nagy L.G."/>
            <person name="Floudas D."/>
            <person name="Copeland A."/>
            <person name="Barry K.W."/>
            <person name="Cichocki N."/>
            <person name="Veneault-Fourrey C."/>
            <person name="LaButti K."/>
            <person name="Lindquist E.A."/>
            <person name="Lipzen A."/>
            <person name="Lundell T."/>
            <person name="Morin E."/>
            <person name="Murat C."/>
            <person name="Riley R."/>
            <person name="Ohm R."/>
            <person name="Sun H."/>
            <person name="Tunlid A."/>
            <person name="Henrissat B."/>
            <person name="Grigoriev I.V."/>
            <person name="Hibbett D.S."/>
            <person name="Martin F."/>
        </authorList>
    </citation>
    <scope>NUCLEOTIDE SEQUENCE [LARGE SCALE GENOMIC DNA]</scope>
    <source>
        <strain evidence="2">Ve08.2h10</strain>
    </source>
</reference>
<evidence type="ECO:0000313" key="2">
    <source>
        <dbReference type="Proteomes" id="UP000054538"/>
    </source>
</evidence>
<proteinExistence type="predicted"/>
<organism evidence="1 2">
    <name type="scientific">Paxillus rubicundulus Ve08.2h10</name>
    <dbReference type="NCBI Taxonomy" id="930991"/>
    <lineage>
        <taxon>Eukaryota</taxon>
        <taxon>Fungi</taxon>
        <taxon>Dikarya</taxon>
        <taxon>Basidiomycota</taxon>
        <taxon>Agaricomycotina</taxon>
        <taxon>Agaricomycetes</taxon>
        <taxon>Agaricomycetidae</taxon>
        <taxon>Boletales</taxon>
        <taxon>Paxilineae</taxon>
        <taxon>Paxillaceae</taxon>
        <taxon>Paxillus</taxon>
    </lineage>
</organism>
<dbReference type="HOGENOM" id="CLU_2050376_0_0_1"/>
<gene>
    <name evidence="1" type="ORF">PAXRUDRAFT_302054</name>
</gene>
<protein>
    <submittedName>
        <fullName evidence="1">Uncharacterized protein</fullName>
    </submittedName>
</protein>